<dbReference type="GO" id="GO:0046872">
    <property type="term" value="F:metal ion binding"/>
    <property type="evidence" value="ECO:0007669"/>
    <property type="project" value="UniProtKB-KW"/>
</dbReference>
<dbReference type="NCBIfam" id="NF000798">
    <property type="entry name" value="PRK00054.1-3"/>
    <property type="match status" value="1"/>
</dbReference>
<keyword evidence="2 11" id="KW-0813">Transport</keyword>
<comment type="pathway">
    <text evidence="11">Pyrimidine metabolism; UMP biosynthesis via de novo pathway; orotate from (S)-dihydroorotate (NAD(+) route): step 1/1.</text>
</comment>
<keyword evidence="7 11" id="KW-0665">Pyrimidine biosynthesis</keyword>
<comment type="caution">
    <text evidence="11">Lacks conserved residue(s) required for the propagation of feature annotation.</text>
</comment>
<dbReference type="InterPro" id="IPR050353">
    <property type="entry name" value="PyrK_electron_transfer"/>
</dbReference>
<evidence type="ECO:0000259" key="14">
    <source>
        <dbReference type="PROSITE" id="PS51384"/>
    </source>
</evidence>
<dbReference type="PROSITE" id="PS51384">
    <property type="entry name" value="FAD_FR"/>
    <property type="match status" value="1"/>
</dbReference>
<dbReference type="InterPro" id="IPR017927">
    <property type="entry name" value="FAD-bd_FR_type"/>
</dbReference>
<evidence type="ECO:0000256" key="7">
    <source>
        <dbReference type="ARBA" id="ARBA00022975"/>
    </source>
</evidence>
<dbReference type="GO" id="GO:0009055">
    <property type="term" value="F:electron transfer activity"/>
    <property type="evidence" value="ECO:0007669"/>
    <property type="project" value="UniProtKB-UniRule"/>
</dbReference>
<dbReference type="SUPFAM" id="SSF63380">
    <property type="entry name" value="Riboflavin synthase domain-like"/>
    <property type="match status" value="1"/>
</dbReference>
<feature type="binding site" evidence="11 13">
    <location>
        <position position="232"/>
    </location>
    <ligand>
        <name>[2Fe-2S] cluster</name>
        <dbReference type="ChEBI" id="CHEBI:190135"/>
    </ligand>
</feature>
<feature type="binding site" evidence="11 12">
    <location>
        <begin position="74"/>
        <end position="75"/>
    </location>
    <ligand>
        <name>FAD</name>
        <dbReference type="ChEBI" id="CHEBI:57692"/>
    </ligand>
</feature>
<comment type="cofactor">
    <cofactor evidence="11">
        <name>[2Fe-2S] cluster</name>
        <dbReference type="ChEBI" id="CHEBI:190135"/>
    </cofactor>
    <text evidence="11">Binds 1 [2Fe-2S] cluster per subunit.</text>
</comment>
<dbReference type="Pfam" id="PF10418">
    <property type="entry name" value="DHODB_Fe-S_bind"/>
    <property type="match status" value="1"/>
</dbReference>
<keyword evidence="10 11" id="KW-0411">Iron-sulfur</keyword>
<dbReference type="InterPro" id="IPR019480">
    <property type="entry name" value="Dihydroorotate_DH_Fe-S-bd"/>
</dbReference>
<protein>
    <recommendedName>
        <fullName evidence="11">Dihydroorotate dehydrogenase B (NAD(+)), electron transfer subunit</fullName>
    </recommendedName>
    <alternativeName>
        <fullName evidence="11">Dihydroorotate oxidase B, electron transfer subunit</fullName>
    </alternativeName>
</protein>
<dbReference type="SUPFAM" id="SSF52343">
    <property type="entry name" value="Ferredoxin reductase-like, C-terminal NADP-linked domain"/>
    <property type="match status" value="1"/>
</dbReference>
<evidence type="ECO:0000256" key="2">
    <source>
        <dbReference type="ARBA" id="ARBA00022448"/>
    </source>
</evidence>
<dbReference type="InterPro" id="IPR037117">
    <property type="entry name" value="Dihydroorotate_DH_ele_sf"/>
</dbReference>
<dbReference type="InterPro" id="IPR017938">
    <property type="entry name" value="Riboflavin_synthase-like_b-brl"/>
</dbReference>
<comment type="function">
    <text evidence="11">Responsible for channeling the electrons from the oxidation of dihydroorotate from the FMN redox center in the PyrD type B subunit to the ultimate electron acceptor NAD(+).</text>
</comment>
<keyword evidence="16" id="KW-1185">Reference proteome</keyword>
<dbReference type="GO" id="GO:0016491">
    <property type="term" value="F:oxidoreductase activity"/>
    <property type="evidence" value="ECO:0007669"/>
    <property type="project" value="InterPro"/>
</dbReference>
<evidence type="ECO:0000256" key="13">
    <source>
        <dbReference type="PIRSR" id="PIRSR006816-2"/>
    </source>
</evidence>
<evidence type="ECO:0000313" key="16">
    <source>
        <dbReference type="Proteomes" id="UP001357733"/>
    </source>
</evidence>
<dbReference type="RefSeq" id="WP_324619754.1">
    <property type="nucleotide sequence ID" value="NZ_JAYKOT010000003.1"/>
</dbReference>
<feature type="binding site" evidence="11 13">
    <location>
        <position position="220"/>
    </location>
    <ligand>
        <name>[2Fe-2S] cluster</name>
        <dbReference type="ChEBI" id="CHEBI:190135"/>
    </ligand>
</feature>
<dbReference type="Gene3D" id="2.10.240.10">
    <property type="entry name" value="Dihydroorotate dehydrogenase, electron transfer subunit"/>
    <property type="match status" value="1"/>
</dbReference>
<proteinExistence type="inferred from homology"/>
<comment type="cofactor">
    <cofactor evidence="11 12">
        <name>FAD</name>
        <dbReference type="ChEBI" id="CHEBI:57692"/>
    </cofactor>
    <text evidence="11 12">Binds 1 FAD per subunit.</text>
</comment>
<dbReference type="InterPro" id="IPR039261">
    <property type="entry name" value="FNR_nucleotide-bd"/>
</dbReference>
<evidence type="ECO:0000256" key="1">
    <source>
        <dbReference type="ARBA" id="ARBA00006422"/>
    </source>
</evidence>
<dbReference type="Gene3D" id="2.40.30.10">
    <property type="entry name" value="Translation factors"/>
    <property type="match status" value="1"/>
</dbReference>
<dbReference type="PIRSF" id="PIRSF006816">
    <property type="entry name" value="Cyc3_hyd_g"/>
    <property type="match status" value="1"/>
</dbReference>
<comment type="subunit">
    <text evidence="11">Heterotetramer of 2 PyrK and 2 PyrD type B subunits.</text>
</comment>
<name>A0AAW9MU29_9FIRM</name>
<dbReference type="EMBL" id="JAYKOT010000003">
    <property type="protein sequence ID" value="MEB3429571.1"/>
    <property type="molecule type" value="Genomic_DNA"/>
</dbReference>
<dbReference type="AlphaFoldDB" id="A0AAW9MU29"/>
<evidence type="ECO:0000313" key="15">
    <source>
        <dbReference type="EMBL" id="MEB3429571.1"/>
    </source>
</evidence>
<keyword evidence="5 11" id="KW-0479">Metal-binding</keyword>
<dbReference type="CDD" id="cd06218">
    <property type="entry name" value="DHOD_e_trans"/>
    <property type="match status" value="1"/>
</dbReference>
<keyword evidence="4 11" id="KW-0001">2Fe-2S</keyword>
<comment type="cofactor">
    <cofactor evidence="13">
        <name>[2Fe-2S] cluster</name>
        <dbReference type="ChEBI" id="CHEBI:190135"/>
    </cofactor>
    <text evidence="13">Binds 1 [2Fe-2S] cluster per subunit.</text>
</comment>
<dbReference type="PANTHER" id="PTHR43513">
    <property type="entry name" value="DIHYDROOROTATE DEHYDROGENASE B (NAD(+)), ELECTRON TRANSFER SUBUNIT"/>
    <property type="match status" value="1"/>
</dbReference>
<keyword evidence="6 11" id="KW-0274">FAD</keyword>
<dbReference type="GO" id="GO:0044205">
    <property type="term" value="P:'de novo' UMP biosynthetic process"/>
    <property type="evidence" value="ECO:0007669"/>
    <property type="project" value="UniProtKB-UniRule"/>
</dbReference>
<evidence type="ECO:0000256" key="8">
    <source>
        <dbReference type="ARBA" id="ARBA00022982"/>
    </source>
</evidence>
<comment type="similarity">
    <text evidence="1 11">Belongs to the PyrK family.</text>
</comment>
<feature type="binding site" evidence="11 13">
    <location>
        <position position="212"/>
    </location>
    <ligand>
        <name>[2Fe-2S] cluster</name>
        <dbReference type="ChEBI" id="CHEBI:190135"/>
    </ligand>
</feature>
<keyword evidence="8 11" id="KW-0249">Electron transport</keyword>
<accession>A0AAW9MU29</accession>
<feature type="domain" description="FAD-binding FR-type" evidence="14">
    <location>
        <begin position="5"/>
        <end position="99"/>
    </location>
</feature>
<dbReference type="InterPro" id="IPR012165">
    <property type="entry name" value="Cyt_c3_hydrogenase_gsu"/>
</dbReference>
<evidence type="ECO:0000256" key="9">
    <source>
        <dbReference type="ARBA" id="ARBA00023004"/>
    </source>
</evidence>
<dbReference type="GO" id="GO:0050660">
    <property type="term" value="F:flavin adenine dinucleotide binding"/>
    <property type="evidence" value="ECO:0007669"/>
    <property type="project" value="InterPro"/>
</dbReference>
<organism evidence="15 16">
    <name type="scientific">Citroniella saccharovorans</name>
    <dbReference type="NCBI Taxonomy" id="2053367"/>
    <lineage>
        <taxon>Bacteria</taxon>
        <taxon>Bacillati</taxon>
        <taxon>Bacillota</taxon>
        <taxon>Tissierellia</taxon>
        <taxon>Tissierellales</taxon>
        <taxon>Peptoniphilaceae</taxon>
        <taxon>Citroniella</taxon>
    </lineage>
</organism>
<comment type="caution">
    <text evidence="15">The sequence shown here is derived from an EMBL/GenBank/DDBJ whole genome shotgun (WGS) entry which is preliminary data.</text>
</comment>
<evidence type="ECO:0000256" key="5">
    <source>
        <dbReference type="ARBA" id="ARBA00022723"/>
    </source>
</evidence>
<evidence type="ECO:0000256" key="4">
    <source>
        <dbReference type="ARBA" id="ARBA00022714"/>
    </source>
</evidence>
<evidence type="ECO:0000256" key="12">
    <source>
        <dbReference type="PIRSR" id="PIRSR006816-1"/>
    </source>
</evidence>
<evidence type="ECO:0000256" key="11">
    <source>
        <dbReference type="HAMAP-Rule" id="MF_01211"/>
    </source>
</evidence>
<dbReference type="PANTHER" id="PTHR43513:SF3">
    <property type="entry name" value="DIHYDROOROTATE DEHYDROGENASE B (NAD(+)), ELECTRON TRANSFER SUBUNIT-RELATED"/>
    <property type="match status" value="1"/>
</dbReference>
<dbReference type="HAMAP" id="MF_01211">
    <property type="entry name" value="DHODB_Fe_S_bind"/>
    <property type="match status" value="1"/>
</dbReference>
<gene>
    <name evidence="11" type="primary">pyrK</name>
    <name evidence="15" type="ORF">VLK81_06030</name>
</gene>
<dbReference type="Gene3D" id="3.40.50.80">
    <property type="entry name" value="Nucleotide-binding domain of ferredoxin-NADP reductase (FNR) module"/>
    <property type="match status" value="1"/>
</dbReference>
<dbReference type="InterPro" id="IPR023455">
    <property type="entry name" value="Dihydroorotate_DHASE_ETsu"/>
</dbReference>
<keyword evidence="9 11" id="KW-0408">Iron</keyword>
<dbReference type="Proteomes" id="UP001357733">
    <property type="component" value="Unassembled WGS sequence"/>
</dbReference>
<evidence type="ECO:0000256" key="3">
    <source>
        <dbReference type="ARBA" id="ARBA00022630"/>
    </source>
</evidence>
<dbReference type="GO" id="GO:0051537">
    <property type="term" value="F:2 iron, 2 sulfur cluster binding"/>
    <property type="evidence" value="ECO:0007669"/>
    <property type="project" value="UniProtKB-KW"/>
</dbReference>
<feature type="binding site" evidence="11 12">
    <location>
        <begin position="52"/>
        <end position="55"/>
    </location>
    <ligand>
        <name>FAD</name>
        <dbReference type="ChEBI" id="CHEBI:57692"/>
    </ligand>
</feature>
<evidence type="ECO:0000256" key="6">
    <source>
        <dbReference type="ARBA" id="ARBA00022827"/>
    </source>
</evidence>
<reference evidence="15 16" key="1">
    <citation type="submission" date="2024-01" db="EMBL/GenBank/DDBJ databases">
        <title>Complete genome sequence of Citroniella saccharovorans strain M6.X9, isolated from human fecal sample.</title>
        <authorList>
            <person name="Cheng G."/>
            <person name="Westerholm M."/>
            <person name="Schnurer A."/>
        </authorList>
    </citation>
    <scope>NUCLEOTIDE SEQUENCE [LARGE SCALE GENOMIC DNA]</scope>
    <source>
        <strain evidence="15 16">DSM 29873</strain>
    </source>
</reference>
<feature type="binding site" evidence="11 13">
    <location>
        <position position="217"/>
    </location>
    <ligand>
        <name>[2Fe-2S] cluster</name>
        <dbReference type="ChEBI" id="CHEBI:190135"/>
    </ligand>
</feature>
<sequence>MENKKGYIHSEILRNEKISENVYLMELKGDFIAEPGQFFMVRTWDIDPILSRPFSVCDIRDGNIVFLYLVVGKGTNILKNLKIGSFVDVLGPLGYGFRYKNIKKTAIVSGGIGIAPMLLLAKKLKEQGSSIDFYAGFREEDYFLEYLRQYVDNIYISSDSGKVGIKGNVLTIFNDNSYDAVFSCGPNIMLKNLAEITDKSKLQVSLESNMACGIGACLGCNINTISGGKRICVEGPVFYAKEVYYESKC</sequence>
<evidence type="ECO:0000256" key="10">
    <source>
        <dbReference type="ARBA" id="ARBA00023014"/>
    </source>
</evidence>
<keyword evidence="3 11" id="KW-0285">Flavoprotein</keyword>